<dbReference type="EMBL" id="VFQC01000001">
    <property type="protein sequence ID" value="TQN30877.1"/>
    <property type="molecule type" value="Genomic_DNA"/>
</dbReference>
<dbReference type="SMART" id="SM00939">
    <property type="entry name" value="PepX_C"/>
    <property type="match status" value="1"/>
</dbReference>
<dbReference type="Pfam" id="PF02129">
    <property type="entry name" value="Peptidase_S15"/>
    <property type="match status" value="1"/>
</dbReference>
<dbReference type="PANTHER" id="PTHR22946:SF9">
    <property type="entry name" value="POLYKETIDE TRANSFERASE AF380"/>
    <property type="match status" value="1"/>
</dbReference>
<evidence type="ECO:0000256" key="2">
    <source>
        <dbReference type="ARBA" id="ARBA00022801"/>
    </source>
</evidence>
<keyword evidence="7" id="KW-1185">Reference proteome</keyword>
<comment type="similarity">
    <text evidence="1">Belongs to the AB hydrolase superfamily.</text>
</comment>
<accession>A0A543NGA2</accession>
<evidence type="ECO:0000313" key="7">
    <source>
        <dbReference type="Proteomes" id="UP000317422"/>
    </source>
</evidence>
<dbReference type="AlphaFoldDB" id="A0A543NGA2"/>
<dbReference type="InterPro" id="IPR013736">
    <property type="entry name" value="Xaa-Pro_dipept_C"/>
</dbReference>
<dbReference type="Proteomes" id="UP000317422">
    <property type="component" value="Unassembled WGS sequence"/>
</dbReference>
<comment type="caution">
    <text evidence="6">The sequence shown here is derived from an EMBL/GenBank/DDBJ whole genome shotgun (WGS) entry which is preliminary data.</text>
</comment>
<dbReference type="GO" id="GO:0008239">
    <property type="term" value="F:dipeptidyl-peptidase activity"/>
    <property type="evidence" value="ECO:0007669"/>
    <property type="project" value="InterPro"/>
</dbReference>
<name>A0A543NGA2_9ACTN</name>
<dbReference type="PANTHER" id="PTHR22946">
    <property type="entry name" value="DIENELACTONE HYDROLASE DOMAIN-CONTAINING PROTEIN-RELATED"/>
    <property type="match status" value="1"/>
</dbReference>
<feature type="region of interest" description="Disordered" evidence="3">
    <location>
        <begin position="511"/>
        <end position="534"/>
    </location>
</feature>
<proteinExistence type="inferred from homology"/>
<dbReference type="RefSeq" id="WP_141922144.1">
    <property type="nucleotide sequence ID" value="NZ_VFQC01000001.1"/>
</dbReference>
<keyword evidence="4" id="KW-0732">Signal</keyword>
<protein>
    <submittedName>
        <fullName evidence="6">Putative acyl esterase</fullName>
    </submittedName>
</protein>
<dbReference type="Gene3D" id="2.60.120.260">
    <property type="entry name" value="Galactose-binding domain-like"/>
    <property type="match status" value="1"/>
</dbReference>
<dbReference type="InterPro" id="IPR008979">
    <property type="entry name" value="Galactose-bd-like_sf"/>
</dbReference>
<dbReference type="InterPro" id="IPR000383">
    <property type="entry name" value="Xaa-Pro-like_dom"/>
</dbReference>
<dbReference type="OrthoDB" id="3276960at2"/>
<feature type="domain" description="Xaa-Pro dipeptidyl-peptidase C-terminal" evidence="5">
    <location>
        <begin position="296"/>
        <end position="529"/>
    </location>
</feature>
<evidence type="ECO:0000256" key="1">
    <source>
        <dbReference type="ARBA" id="ARBA00008645"/>
    </source>
</evidence>
<dbReference type="Gene3D" id="3.40.50.1820">
    <property type="entry name" value="alpha/beta hydrolase"/>
    <property type="match status" value="1"/>
</dbReference>
<feature type="signal peptide" evidence="4">
    <location>
        <begin position="1"/>
        <end position="28"/>
    </location>
</feature>
<dbReference type="SUPFAM" id="SSF49785">
    <property type="entry name" value="Galactose-binding domain-like"/>
    <property type="match status" value="1"/>
</dbReference>
<keyword evidence="2" id="KW-0378">Hydrolase</keyword>
<dbReference type="InterPro" id="IPR029058">
    <property type="entry name" value="AB_hydrolase_fold"/>
</dbReference>
<dbReference type="SUPFAM" id="SSF53474">
    <property type="entry name" value="alpha/beta-Hydrolases"/>
    <property type="match status" value="1"/>
</dbReference>
<reference evidence="6 7" key="1">
    <citation type="submission" date="2019-06" db="EMBL/GenBank/DDBJ databases">
        <title>Sequencing the genomes of 1000 actinobacteria strains.</title>
        <authorList>
            <person name="Klenk H.-P."/>
        </authorList>
    </citation>
    <scope>NUCLEOTIDE SEQUENCE [LARGE SCALE GENOMIC DNA]</scope>
    <source>
        <strain evidence="6 7">DSM 45015</strain>
    </source>
</reference>
<organism evidence="6 7">
    <name type="scientific">Haloactinospora alba</name>
    <dbReference type="NCBI Taxonomy" id="405555"/>
    <lineage>
        <taxon>Bacteria</taxon>
        <taxon>Bacillati</taxon>
        <taxon>Actinomycetota</taxon>
        <taxon>Actinomycetes</taxon>
        <taxon>Streptosporangiales</taxon>
        <taxon>Nocardiopsidaceae</taxon>
        <taxon>Haloactinospora</taxon>
    </lineage>
</organism>
<dbReference type="GO" id="GO:0052689">
    <property type="term" value="F:carboxylic ester hydrolase activity"/>
    <property type="evidence" value="ECO:0007669"/>
    <property type="project" value="UniProtKB-ARBA"/>
</dbReference>
<evidence type="ECO:0000256" key="3">
    <source>
        <dbReference type="SAM" id="MobiDB-lite"/>
    </source>
</evidence>
<sequence length="534" mass="57257">MRRLRALVALTTTAILTTSVLTPHSAAAATGSTVEYTTVPGSQGTDLKAMVITPTGHEGPRPLLVMPSSWSMSNVEYVGAAKKLARESGYQVISYTSRGFWDSGGEIEVAGPEDIADASSVIDWGLENTDADPDRIGMAGISYGAGISMLTAAEDDRVKAVSAMSGWTDLGASLYPGDTISFQAVELLLTAAKATGRPGDDLQHIEEEYRKGNIDPALELAQERSVATKIDQVNDNGTAVMIANAYNDGLFPPSQMSDFYTRLDVPKRLMLSAGDHATSEAGGAVGLPNETWDELTRWFDHHLRGVDNGVGSEDPVRLKPSNGDGGWTGYPDWESVADQREELHLSEPERSWEQWQSTGGLQPEAAPGWGYDIRTGRGTLADSGTVLLDGALRQFADIPTGVSLPFVNRDRAGVWTSDAYPEGMRVSGTPSARVTVTPTARNQSLYTYLYAIDSHGNGALITHKPHTVRDASPGEPVTLDLDLEPVVWDLPEGHRLALVIDTADARYTDESARGEQLEFSSPEGEPSVLTVPTA</sequence>
<evidence type="ECO:0000259" key="5">
    <source>
        <dbReference type="SMART" id="SM00939"/>
    </source>
</evidence>
<gene>
    <name evidence="6" type="ORF">FHX37_0765</name>
</gene>
<dbReference type="InterPro" id="IPR050261">
    <property type="entry name" value="FrsA_esterase"/>
</dbReference>
<feature type="chain" id="PRO_5021879891" evidence="4">
    <location>
        <begin position="29"/>
        <end position="534"/>
    </location>
</feature>
<dbReference type="Pfam" id="PF08530">
    <property type="entry name" value="PepX_C"/>
    <property type="match status" value="1"/>
</dbReference>
<evidence type="ECO:0000256" key="4">
    <source>
        <dbReference type="SAM" id="SignalP"/>
    </source>
</evidence>
<evidence type="ECO:0000313" key="6">
    <source>
        <dbReference type="EMBL" id="TQN30877.1"/>
    </source>
</evidence>